<feature type="domain" description="OLD protein-like TOPRIM" evidence="2">
    <location>
        <begin position="428"/>
        <end position="486"/>
    </location>
</feature>
<geneLocation type="plasmid" evidence="3">
    <name>unnamed1</name>
</geneLocation>
<dbReference type="EMBL" id="JAFEJA010000003">
    <property type="protein sequence ID" value="MBM9624402.1"/>
    <property type="molecule type" value="Genomic_DNA"/>
</dbReference>
<keyword evidence="3" id="KW-0614">Plasmid</keyword>
<proteinExistence type="predicted"/>
<dbReference type="InterPro" id="IPR051396">
    <property type="entry name" value="Bact_Antivir_Def_Nuclease"/>
</dbReference>
<protein>
    <submittedName>
        <fullName evidence="3">AAA family ATPase</fullName>
    </submittedName>
</protein>
<dbReference type="InterPro" id="IPR034139">
    <property type="entry name" value="TOPRIM_OLD"/>
</dbReference>
<dbReference type="Proteomes" id="UP000664109">
    <property type="component" value="Unassembled WGS sequence"/>
</dbReference>
<organism evidence="3 4">
    <name type="scientific">Streptomyces zhihengii</name>
    <dbReference type="NCBI Taxonomy" id="1818004"/>
    <lineage>
        <taxon>Bacteria</taxon>
        <taxon>Bacillati</taxon>
        <taxon>Actinomycetota</taxon>
        <taxon>Actinomycetes</taxon>
        <taxon>Kitasatosporales</taxon>
        <taxon>Streptomycetaceae</taxon>
        <taxon>Streptomyces</taxon>
    </lineage>
</organism>
<accession>A0ABS2V5G3</accession>
<evidence type="ECO:0000313" key="3">
    <source>
        <dbReference type="EMBL" id="MBM9624402.1"/>
    </source>
</evidence>
<dbReference type="SUPFAM" id="SSF52540">
    <property type="entry name" value="P-loop containing nucleoside triphosphate hydrolases"/>
    <property type="match status" value="1"/>
</dbReference>
<dbReference type="RefSeq" id="WP_205378604.1">
    <property type="nucleotide sequence ID" value="NZ_JAFEJA010000003.1"/>
</dbReference>
<reference evidence="3 4" key="1">
    <citation type="journal article" date="2016" name="Arch. Microbiol.">
        <title>Streptomyces zhihengii sp. nov., isolated from rhizospheric soil of Psammosilene tunicoides.</title>
        <authorList>
            <person name="Huang M.J."/>
            <person name="Fei J.J."/>
            <person name="Salam N."/>
            <person name="Kim C.J."/>
            <person name="Hozzein W.N."/>
            <person name="Xiao M."/>
            <person name="Huang H.Q."/>
            <person name="Li W.J."/>
        </authorList>
    </citation>
    <scope>NUCLEOTIDE SEQUENCE [LARGE SCALE GENOMIC DNA]</scope>
    <source>
        <strain evidence="3 4">YIM T102</strain>
    </source>
</reference>
<gene>
    <name evidence="3" type="ORF">JE024_38240</name>
</gene>
<dbReference type="Gene3D" id="3.40.50.300">
    <property type="entry name" value="P-loop containing nucleotide triphosphate hydrolases"/>
    <property type="match status" value="2"/>
</dbReference>
<evidence type="ECO:0000259" key="2">
    <source>
        <dbReference type="Pfam" id="PF20469"/>
    </source>
</evidence>
<sequence length="621" mass="68308">MRLVELSVTNFRSLGDVQSIPIHKQTILTGHNDCGKTATLDAIAFLLGERPLADSDVSQFAESEPARAALPSDDDAAEPIAVTVEGRFDLSDADKKALGLTSSIQVRRRHVEGEGVSLEWLAQVPQNPALRNISSLKVPELRSLASEVGIRLRDGQPNVKASWTEVLEDYVASAPTVAGWAQAPEHVVSALPQLLYFRGDAAETPDTVVRSILTAKLREYTLREETRQKITDLETAFSGLLKDDAARLQKLVEERCALDSFSLEPTVQLRPTVSGVSMTAAAPGQRAVSLAAAGAGRSRRISLALWEASQQLLSEAAEGGVTGGVIIAYDEPDTHLDYEHQRRIMDMIKVSSSAEQSTVIVATHSLNLIDGVDIQDIVHLNSRDGRAYVQSLGADDSDEDTRRFLSNMAVSLGFRNSVLLHERCFVGVEGPTEYAALPALFKLAFGYPIQSAGIALWDCGGNDGALNFAKFLKKHRRTVLFLVDGDSMRDKEREFSLNRLEKYGFTEKDCLFLGDPNELEDVFSDDQWADTMNAEWPRKDEKQWTPADVAGLRRAGKFSKSLHTLLYQNSEQAPRKKESMVVQLAQRLRQPSDVPPALVKSFNDAIKVASEAGLRHWSEDE</sequence>
<dbReference type="InterPro" id="IPR027417">
    <property type="entry name" value="P-loop_NTPase"/>
</dbReference>
<dbReference type="Pfam" id="PF20469">
    <property type="entry name" value="OLD-like_TOPRIM"/>
    <property type="match status" value="1"/>
</dbReference>
<comment type="caution">
    <text evidence="3">The sequence shown here is derived from an EMBL/GenBank/DDBJ whole genome shotgun (WGS) entry which is preliminary data.</text>
</comment>
<feature type="domain" description="Endonuclease GajA/Old nuclease/RecF-like AAA" evidence="1">
    <location>
        <begin position="218"/>
        <end position="369"/>
    </location>
</feature>
<evidence type="ECO:0000259" key="1">
    <source>
        <dbReference type="Pfam" id="PF13175"/>
    </source>
</evidence>
<name>A0ABS2V5G3_9ACTN</name>
<keyword evidence="4" id="KW-1185">Reference proteome</keyword>
<feature type="domain" description="Endonuclease GajA/Old nuclease/RecF-like AAA" evidence="1">
    <location>
        <begin position="1"/>
        <end position="53"/>
    </location>
</feature>
<dbReference type="PANTHER" id="PTHR43581">
    <property type="entry name" value="ATP/GTP PHOSPHATASE"/>
    <property type="match status" value="1"/>
</dbReference>
<dbReference type="InterPro" id="IPR041685">
    <property type="entry name" value="AAA_GajA/Old/RecF-like"/>
</dbReference>
<evidence type="ECO:0000313" key="4">
    <source>
        <dbReference type="Proteomes" id="UP000664109"/>
    </source>
</evidence>
<dbReference type="PANTHER" id="PTHR43581:SF4">
    <property type="entry name" value="ATP_GTP PHOSPHATASE"/>
    <property type="match status" value="1"/>
</dbReference>
<dbReference type="Pfam" id="PF13175">
    <property type="entry name" value="AAA_15"/>
    <property type="match status" value="2"/>
</dbReference>